<dbReference type="RefSeq" id="WP_132745165.1">
    <property type="nucleotide sequence ID" value="NZ_SLXK01000007.1"/>
</dbReference>
<evidence type="ECO:0000313" key="3">
    <source>
        <dbReference type="Proteomes" id="UP000295416"/>
    </source>
</evidence>
<keyword evidence="3" id="KW-1185">Reference proteome</keyword>
<keyword evidence="1" id="KW-0472">Membrane</keyword>
<organism evidence="2 3">
    <name type="scientific">Scopulibacillus darangshiensis</name>
    <dbReference type="NCBI Taxonomy" id="442528"/>
    <lineage>
        <taxon>Bacteria</taxon>
        <taxon>Bacillati</taxon>
        <taxon>Bacillota</taxon>
        <taxon>Bacilli</taxon>
        <taxon>Bacillales</taxon>
        <taxon>Sporolactobacillaceae</taxon>
        <taxon>Scopulibacillus</taxon>
    </lineage>
</organism>
<dbReference type="SUPFAM" id="SSF52833">
    <property type="entry name" value="Thioredoxin-like"/>
    <property type="match status" value="1"/>
</dbReference>
<keyword evidence="1" id="KW-0812">Transmembrane</keyword>
<dbReference type="InterPro" id="IPR036249">
    <property type="entry name" value="Thioredoxin-like_sf"/>
</dbReference>
<reference evidence="2 3" key="1">
    <citation type="submission" date="2019-03" db="EMBL/GenBank/DDBJ databases">
        <title>Genomic Encyclopedia of Type Strains, Phase IV (KMG-IV): sequencing the most valuable type-strain genomes for metagenomic binning, comparative biology and taxonomic classification.</title>
        <authorList>
            <person name="Goeker M."/>
        </authorList>
    </citation>
    <scope>NUCLEOTIDE SEQUENCE [LARGE SCALE GENOMIC DNA]</scope>
    <source>
        <strain evidence="2 3">DSM 19377</strain>
    </source>
</reference>
<dbReference type="EMBL" id="SLXK01000007">
    <property type="protein sequence ID" value="TCP30008.1"/>
    <property type="molecule type" value="Genomic_DNA"/>
</dbReference>
<name>A0A4R2P6Z2_9BACL</name>
<protein>
    <recommendedName>
        <fullName evidence="4">Thioredoxin domain-containing protein</fullName>
    </recommendedName>
</protein>
<dbReference type="AlphaFoldDB" id="A0A4R2P6Z2"/>
<gene>
    <name evidence="2" type="ORF">EV207_107102</name>
</gene>
<accession>A0A4R2P6Z2</accession>
<sequence>MQILNLVIIYLLLIIIMLTLGYILKTLTKITFQIHHLKQVKVGDNAPDIKINGDNLLEIGNNKSLILLFINPGCDNCNQLLNFIRNKEPDFSCEIIIFYEDNKSFLKEDQMFRVVKQKEAFKLYGIDIVPTAILIENGKVKKRELIYELHNFQDLLDSFWNRERSMVNAK</sequence>
<keyword evidence="1" id="KW-1133">Transmembrane helix</keyword>
<proteinExistence type="predicted"/>
<feature type="transmembrane region" description="Helical" evidence="1">
    <location>
        <begin position="6"/>
        <end position="24"/>
    </location>
</feature>
<evidence type="ECO:0000256" key="1">
    <source>
        <dbReference type="SAM" id="Phobius"/>
    </source>
</evidence>
<evidence type="ECO:0000313" key="2">
    <source>
        <dbReference type="EMBL" id="TCP30008.1"/>
    </source>
</evidence>
<dbReference type="Proteomes" id="UP000295416">
    <property type="component" value="Unassembled WGS sequence"/>
</dbReference>
<comment type="caution">
    <text evidence="2">The sequence shown here is derived from an EMBL/GenBank/DDBJ whole genome shotgun (WGS) entry which is preliminary data.</text>
</comment>
<dbReference type="Gene3D" id="3.40.30.10">
    <property type="entry name" value="Glutaredoxin"/>
    <property type="match status" value="1"/>
</dbReference>
<dbReference type="OrthoDB" id="2648977at2"/>
<evidence type="ECO:0008006" key="4">
    <source>
        <dbReference type="Google" id="ProtNLM"/>
    </source>
</evidence>